<feature type="transmembrane region" description="Helical" evidence="1">
    <location>
        <begin position="177"/>
        <end position="198"/>
    </location>
</feature>
<evidence type="ECO:0000313" key="3">
    <source>
        <dbReference type="Proteomes" id="UP000054337"/>
    </source>
</evidence>
<accession>W7EZS9</accession>
<keyword evidence="1" id="KW-0812">Transmembrane</keyword>
<gene>
    <name evidence="2" type="ORF">COCVIDRAFT_85319</name>
</gene>
<sequence>SRNGTSLLNAAFQPCDNSTIYSACCMTNHGGAGDFGIADDVCIENGLCQNYAVYNGNNEGEKIWSRQGCTDPLWNSPYCLGDVCNEPEYADKWGNVGVHNCGGKTWCCEEKTCCDNKSNIFELEATVGPTPTLSSATPFSLVTPAPLATISSASTPTSSSAFNGGISSGGLSAGVQAGIGVGVAIVGIVAVAIAWLVFRSTKSSIGKDSPSDGSTLHTDVSHVEKQQLRAHTHEMWSNHGYRELGQREDAEVAAISVPQELEDRTQNIHQGMRVPKA</sequence>
<reference evidence="2 3" key="1">
    <citation type="journal article" date="2013" name="PLoS Genet.">
        <title>Comparative genome structure, secondary metabolite, and effector coding capacity across Cochliobolus pathogens.</title>
        <authorList>
            <person name="Condon B.J."/>
            <person name="Leng Y."/>
            <person name="Wu D."/>
            <person name="Bushley K.E."/>
            <person name="Ohm R.A."/>
            <person name="Otillar R."/>
            <person name="Martin J."/>
            <person name="Schackwitz W."/>
            <person name="Grimwood J."/>
            <person name="MohdZainudin N."/>
            <person name="Xue C."/>
            <person name="Wang R."/>
            <person name="Manning V.A."/>
            <person name="Dhillon B."/>
            <person name="Tu Z.J."/>
            <person name="Steffenson B.J."/>
            <person name="Salamov A."/>
            <person name="Sun H."/>
            <person name="Lowry S."/>
            <person name="LaButti K."/>
            <person name="Han J."/>
            <person name="Copeland A."/>
            <person name="Lindquist E."/>
            <person name="Barry K."/>
            <person name="Schmutz J."/>
            <person name="Baker S.E."/>
            <person name="Ciuffetti L.M."/>
            <person name="Grigoriev I.V."/>
            <person name="Zhong S."/>
            <person name="Turgeon B.G."/>
        </authorList>
    </citation>
    <scope>NUCLEOTIDE SEQUENCE [LARGE SCALE GENOMIC DNA]</scope>
    <source>
        <strain evidence="2 3">FI3</strain>
    </source>
</reference>
<proteinExistence type="predicted"/>
<evidence type="ECO:0000256" key="1">
    <source>
        <dbReference type="SAM" id="Phobius"/>
    </source>
</evidence>
<name>W7EZS9_BIPV3</name>
<keyword evidence="1" id="KW-1133">Transmembrane helix</keyword>
<keyword evidence="3" id="KW-1185">Reference proteome</keyword>
<dbReference type="RefSeq" id="XP_014562013.1">
    <property type="nucleotide sequence ID" value="XM_014706527.1"/>
</dbReference>
<protein>
    <recommendedName>
        <fullName evidence="4">Mid2 domain-containing protein</fullName>
    </recommendedName>
</protein>
<dbReference type="GeneID" id="26258281"/>
<organism evidence="2 3">
    <name type="scientific">Bipolaris victoriae (strain FI3)</name>
    <name type="common">Victoria blight of oats agent</name>
    <name type="synonym">Cochliobolus victoriae</name>
    <dbReference type="NCBI Taxonomy" id="930091"/>
    <lineage>
        <taxon>Eukaryota</taxon>
        <taxon>Fungi</taxon>
        <taxon>Dikarya</taxon>
        <taxon>Ascomycota</taxon>
        <taxon>Pezizomycotina</taxon>
        <taxon>Dothideomycetes</taxon>
        <taxon>Pleosporomycetidae</taxon>
        <taxon>Pleosporales</taxon>
        <taxon>Pleosporineae</taxon>
        <taxon>Pleosporaceae</taxon>
        <taxon>Bipolaris</taxon>
    </lineage>
</organism>
<feature type="non-terminal residue" evidence="2">
    <location>
        <position position="1"/>
    </location>
</feature>
<dbReference type="Proteomes" id="UP000054337">
    <property type="component" value="Unassembled WGS sequence"/>
</dbReference>
<dbReference type="HOGENOM" id="CLU_055859_5_0_1"/>
<dbReference type="AlphaFoldDB" id="W7EZS9"/>
<dbReference type="EMBL" id="KI968694">
    <property type="protein sequence ID" value="EUN32439.1"/>
    <property type="molecule type" value="Genomic_DNA"/>
</dbReference>
<evidence type="ECO:0008006" key="4">
    <source>
        <dbReference type="Google" id="ProtNLM"/>
    </source>
</evidence>
<dbReference type="OrthoDB" id="3695367at2759"/>
<keyword evidence="1" id="KW-0472">Membrane</keyword>
<evidence type="ECO:0000313" key="2">
    <source>
        <dbReference type="EMBL" id="EUN32439.1"/>
    </source>
</evidence>